<feature type="transmembrane region" description="Helical" evidence="5">
    <location>
        <begin position="37"/>
        <end position="58"/>
    </location>
</feature>
<evidence type="ECO:0000256" key="2">
    <source>
        <dbReference type="ARBA" id="ARBA00022692"/>
    </source>
</evidence>
<dbReference type="InterPro" id="IPR022535">
    <property type="entry name" value="Golgi_pH-regulator_cons_dom"/>
</dbReference>
<evidence type="ECO:0000256" key="1">
    <source>
        <dbReference type="ARBA" id="ARBA00004141"/>
    </source>
</evidence>
<accession>A0AAW1Q164</accession>
<dbReference type="InterPro" id="IPR025969">
    <property type="entry name" value="ABA_GPCR_dom"/>
</dbReference>
<keyword evidence="9" id="KW-1185">Reference proteome</keyword>
<feature type="domain" description="Golgi pH regulator conserved" evidence="7">
    <location>
        <begin position="144"/>
        <end position="208"/>
    </location>
</feature>
<feature type="transmembrane region" description="Helical" evidence="5">
    <location>
        <begin position="391"/>
        <end position="410"/>
    </location>
</feature>
<evidence type="ECO:0000313" key="9">
    <source>
        <dbReference type="Proteomes" id="UP001489004"/>
    </source>
</evidence>
<proteinExistence type="predicted"/>
<sequence>MALVEALIITGSFGTLFVAGWLFLNHSLYRDFEEKDTIVQVLFSAVFALSVNLLQLVLFEILDVLSHRARWVNWRLDIVVLLLMLLVVLPYYHCFRSLANNSKLQATHAAAGALLFLSIFLYAFWRVGFYWPGVPLPDDGVFRMKQAVSRVGVMGVTLIAVLSGYGAVNLPYSYLSLFIRPVERSEVAAMEAQLTQAMESAVHKKKRILLLQQELHRQRASPGPRRGGQSFLKRLVTSVVHPGQAAAPEEAIPTVQAEVRALESLSRALFIEVLELRRERERAIQSHTLWGHCKNLLGYCLSAYCLYKMYTSLRSLIFGEDFTSDPVSRILGVCLRTFSGGHITINVSLVSQYLTLLFIGCISATSLRGFLKNMRKFFFAISSGAGNGTMLILILTELMGFYAISSVLLIRKQLPLKYRSIITDVLGGELEFEFFHRWFNSLFLASALLTMLLFYGQYQSSLQDAADLPLYVRNNRE</sequence>
<dbReference type="Pfam" id="PF12430">
    <property type="entry name" value="ABA_GPCR"/>
    <property type="match status" value="1"/>
</dbReference>
<evidence type="ECO:0000259" key="6">
    <source>
        <dbReference type="Pfam" id="PF12430"/>
    </source>
</evidence>
<organism evidence="8 9">
    <name type="scientific">[Myrmecia] bisecta</name>
    <dbReference type="NCBI Taxonomy" id="41462"/>
    <lineage>
        <taxon>Eukaryota</taxon>
        <taxon>Viridiplantae</taxon>
        <taxon>Chlorophyta</taxon>
        <taxon>core chlorophytes</taxon>
        <taxon>Trebouxiophyceae</taxon>
        <taxon>Trebouxiales</taxon>
        <taxon>Trebouxiaceae</taxon>
        <taxon>Myrmecia</taxon>
    </lineage>
</organism>
<dbReference type="GO" id="GO:0009737">
    <property type="term" value="P:response to abscisic acid"/>
    <property type="evidence" value="ECO:0007669"/>
    <property type="project" value="TreeGrafter"/>
</dbReference>
<comment type="caution">
    <text evidence="8">The sequence shown here is derived from an EMBL/GenBank/DDBJ whole genome shotgun (WGS) entry which is preliminary data.</text>
</comment>
<reference evidence="8 9" key="1">
    <citation type="journal article" date="2024" name="Nat. Commun.">
        <title>Phylogenomics reveals the evolutionary origins of lichenization in chlorophyte algae.</title>
        <authorList>
            <person name="Puginier C."/>
            <person name="Libourel C."/>
            <person name="Otte J."/>
            <person name="Skaloud P."/>
            <person name="Haon M."/>
            <person name="Grisel S."/>
            <person name="Petersen M."/>
            <person name="Berrin J.G."/>
            <person name="Delaux P.M."/>
            <person name="Dal Grande F."/>
            <person name="Keller J."/>
        </authorList>
    </citation>
    <scope>NUCLEOTIDE SEQUENCE [LARGE SCALE GENOMIC DNA]</scope>
    <source>
        <strain evidence="8 9">SAG 2043</strain>
    </source>
</reference>
<dbReference type="GO" id="GO:0016020">
    <property type="term" value="C:membrane"/>
    <property type="evidence" value="ECO:0007669"/>
    <property type="project" value="UniProtKB-SubCell"/>
</dbReference>
<dbReference type="PANTHER" id="PTHR15948:SF0">
    <property type="entry name" value="GOLGI PH REGULATOR A-RELATED"/>
    <property type="match status" value="1"/>
</dbReference>
<evidence type="ECO:0000256" key="3">
    <source>
        <dbReference type="ARBA" id="ARBA00022989"/>
    </source>
</evidence>
<comment type="subcellular location">
    <subcellularLocation>
        <location evidence="1">Membrane</location>
        <topology evidence="1">Multi-pass membrane protein</topology>
    </subcellularLocation>
</comment>
<keyword evidence="3 5" id="KW-1133">Transmembrane helix</keyword>
<dbReference type="Pfam" id="PF12537">
    <property type="entry name" value="GPHR_N"/>
    <property type="match status" value="1"/>
</dbReference>
<evidence type="ECO:0000256" key="4">
    <source>
        <dbReference type="ARBA" id="ARBA00023136"/>
    </source>
</evidence>
<dbReference type="AlphaFoldDB" id="A0AAW1Q164"/>
<keyword evidence="2 5" id="KW-0812">Transmembrane</keyword>
<dbReference type="GO" id="GO:0010427">
    <property type="term" value="F:abscisic acid binding"/>
    <property type="evidence" value="ECO:0007669"/>
    <property type="project" value="TreeGrafter"/>
</dbReference>
<feature type="transmembrane region" description="Helical" evidence="5">
    <location>
        <begin position="353"/>
        <end position="371"/>
    </location>
</feature>
<evidence type="ECO:0000259" key="7">
    <source>
        <dbReference type="Pfam" id="PF12537"/>
    </source>
</evidence>
<feature type="domain" description="Abscisic acid G-protein coupled receptor-like" evidence="6">
    <location>
        <begin position="285"/>
        <end position="455"/>
    </location>
</feature>
<keyword evidence="4 5" id="KW-0472">Membrane</keyword>
<feature type="transmembrane region" description="Helical" evidence="5">
    <location>
        <begin position="6"/>
        <end position="25"/>
    </location>
</feature>
<dbReference type="PANTHER" id="PTHR15948">
    <property type="entry name" value="G-PROTEIN COUPLED RECEPTOR 89-RELATED"/>
    <property type="match status" value="1"/>
</dbReference>
<name>A0AAW1Q164_9CHLO</name>
<feature type="transmembrane region" description="Helical" evidence="5">
    <location>
        <begin position="107"/>
        <end position="131"/>
    </location>
</feature>
<feature type="transmembrane region" description="Helical" evidence="5">
    <location>
        <begin position="438"/>
        <end position="458"/>
    </location>
</feature>
<dbReference type="Proteomes" id="UP001489004">
    <property type="component" value="Unassembled WGS sequence"/>
</dbReference>
<feature type="transmembrane region" description="Helical" evidence="5">
    <location>
        <begin position="151"/>
        <end position="175"/>
    </location>
</feature>
<protein>
    <submittedName>
        <fullName evidence="8">Uncharacterized protein</fullName>
    </submittedName>
</protein>
<dbReference type="InterPro" id="IPR015672">
    <property type="entry name" value="GPHR/GTG"/>
</dbReference>
<gene>
    <name evidence="8" type="ORF">WJX72_007232</name>
</gene>
<feature type="transmembrane region" description="Helical" evidence="5">
    <location>
        <begin position="78"/>
        <end position="95"/>
    </location>
</feature>
<evidence type="ECO:0000313" key="8">
    <source>
        <dbReference type="EMBL" id="KAK9815635.1"/>
    </source>
</evidence>
<dbReference type="EMBL" id="JALJOR010000006">
    <property type="protein sequence ID" value="KAK9815635.1"/>
    <property type="molecule type" value="Genomic_DNA"/>
</dbReference>
<evidence type="ECO:0000256" key="5">
    <source>
        <dbReference type="SAM" id="Phobius"/>
    </source>
</evidence>